<feature type="compositionally biased region" description="Low complexity" evidence="19">
    <location>
        <begin position="1167"/>
        <end position="1177"/>
    </location>
</feature>
<dbReference type="GO" id="GO:0048511">
    <property type="term" value="P:rhythmic process"/>
    <property type="evidence" value="ECO:0007669"/>
    <property type="project" value="UniProtKB-KW"/>
</dbReference>
<feature type="compositionally biased region" description="Gly residues" evidence="19">
    <location>
        <begin position="660"/>
        <end position="675"/>
    </location>
</feature>
<feature type="region of interest" description="Disordered" evidence="19">
    <location>
        <begin position="1702"/>
        <end position="1728"/>
    </location>
</feature>
<feature type="region of interest" description="Disordered" evidence="19">
    <location>
        <begin position="101"/>
        <end position="120"/>
    </location>
</feature>
<feature type="compositionally biased region" description="Basic and acidic residues" evidence="19">
    <location>
        <begin position="1463"/>
        <end position="1474"/>
    </location>
</feature>
<dbReference type="SMART" id="SM00761">
    <property type="entry name" value="HDAC_interact"/>
    <property type="match status" value="1"/>
</dbReference>
<evidence type="ECO:0000256" key="18">
    <source>
        <dbReference type="PROSITE-ProRule" id="PRU00810"/>
    </source>
</evidence>
<feature type="compositionally biased region" description="Low complexity" evidence="19">
    <location>
        <begin position="474"/>
        <end position="486"/>
    </location>
</feature>
<feature type="region of interest" description="Disordered" evidence="19">
    <location>
        <begin position="1116"/>
        <end position="1218"/>
    </location>
</feature>
<comment type="caution">
    <text evidence="21">The sequence shown here is derived from an EMBL/GenBank/DDBJ whole genome shotgun (WGS) entry which is preliminary data.</text>
</comment>
<keyword evidence="6" id="KW-0832">Ubl conjugation</keyword>
<feature type="compositionally biased region" description="Low complexity" evidence="19">
    <location>
        <begin position="605"/>
        <end position="616"/>
    </location>
</feature>
<keyword evidence="9" id="KW-0175">Coiled coil</keyword>
<dbReference type="InterPro" id="IPR003822">
    <property type="entry name" value="PAH"/>
</dbReference>
<name>A0AAN9V6G7_9ORTH</name>
<evidence type="ECO:0000256" key="4">
    <source>
        <dbReference type="ARBA" id="ARBA00022553"/>
    </source>
</evidence>
<feature type="domain" description="Histone deacetylase interacting" evidence="20">
    <location>
        <begin position="837"/>
        <end position="937"/>
    </location>
</feature>
<proteinExistence type="predicted"/>
<keyword evidence="22" id="KW-1185">Reference proteome</keyword>
<feature type="region of interest" description="Disordered" evidence="19">
    <location>
        <begin position="605"/>
        <end position="707"/>
    </location>
</feature>
<keyword evidence="4" id="KW-0597">Phosphoprotein</keyword>
<gene>
    <name evidence="21" type="ORF">R5R35_008201</name>
</gene>
<feature type="compositionally biased region" description="Acidic residues" evidence="19">
    <location>
        <begin position="1123"/>
        <end position="1138"/>
    </location>
</feature>
<keyword evidence="7" id="KW-0007">Acetylation</keyword>
<feature type="compositionally biased region" description="Polar residues" evidence="19">
    <location>
        <begin position="1143"/>
        <end position="1159"/>
    </location>
</feature>
<keyword evidence="3" id="KW-1017">Isopeptide bond</keyword>
<evidence type="ECO:0000256" key="12">
    <source>
        <dbReference type="ARBA" id="ARBA00023242"/>
    </source>
</evidence>
<dbReference type="InterPro" id="IPR013194">
    <property type="entry name" value="HDAC_interact_dom"/>
</dbReference>
<feature type="compositionally biased region" description="Low complexity" evidence="19">
    <location>
        <begin position="1711"/>
        <end position="1728"/>
    </location>
</feature>
<evidence type="ECO:0000256" key="17">
    <source>
        <dbReference type="ARBA" id="ARBA00081271"/>
    </source>
</evidence>
<feature type="compositionally biased region" description="Low complexity" evidence="19">
    <location>
        <begin position="633"/>
        <end position="643"/>
    </location>
</feature>
<dbReference type="Pfam" id="PF02671">
    <property type="entry name" value="PAH"/>
    <property type="match status" value="3"/>
</dbReference>
<feature type="compositionally biased region" description="Basic residues" evidence="19">
    <location>
        <begin position="455"/>
        <end position="466"/>
    </location>
</feature>
<dbReference type="EMBL" id="JAZDUA010000599">
    <property type="protein sequence ID" value="KAK7790680.1"/>
    <property type="molecule type" value="Genomic_DNA"/>
</dbReference>
<evidence type="ECO:0000313" key="22">
    <source>
        <dbReference type="Proteomes" id="UP001378592"/>
    </source>
</evidence>
<dbReference type="InterPro" id="IPR036600">
    <property type="entry name" value="PAH_sf"/>
</dbReference>
<feature type="region of interest" description="Disordered" evidence="19">
    <location>
        <begin position="129"/>
        <end position="163"/>
    </location>
</feature>
<dbReference type="PROSITE" id="PS51477">
    <property type="entry name" value="PAH"/>
    <property type="match status" value="3"/>
</dbReference>
<dbReference type="FunFam" id="1.20.1160.11:FF:000004">
    <property type="entry name" value="Paired amphipathic helix protein Sin3a"/>
    <property type="match status" value="1"/>
</dbReference>
<dbReference type="Pfam" id="PF16879">
    <property type="entry name" value="Sin3a_C"/>
    <property type="match status" value="1"/>
</dbReference>
<feature type="region of interest" description="Disordered" evidence="19">
    <location>
        <begin position="1444"/>
        <end position="1479"/>
    </location>
</feature>
<evidence type="ECO:0000256" key="7">
    <source>
        <dbReference type="ARBA" id="ARBA00022990"/>
    </source>
</evidence>
<evidence type="ECO:0000256" key="10">
    <source>
        <dbReference type="ARBA" id="ARBA00023108"/>
    </source>
</evidence>
<protein>
    <recommendedName>
        <fullName evidence="15">Paired amphipathic helix protein Sin3a</fullName>
    </recommendedName>
    <alternativeName>
        <fullName evidence="16">Histone deacetylase complex subunit Sin3a</fullName>
    </alternativeName>
    <alternativeName>
        <fullName evidence="17">Transcriptional corepressor Sin3a</fullName>
    </alternativeName>
</protein>
<dbReference type="Proteomes" id="UP001378592">
    <property type="component" value="Unassembled WGS sequence"/>
</dbReference>
<dbReference type="InterPro" id="IPR031693">
    <property type="entry name" value="Sin3_C"/>
</dbReference>
<reference evidence="21 22" key="1">
    <citation type="submission" date="2024-03" db="EMBL/GenBank/DDBJ databases">
        <title>The genome assembly and annotation of the cricket Gryllus longicercus Weissman &amp; Gray.</title>
        <authorList>
            <person name="Szrajer S."/>
            <person name="Gray D."/>
            <person name="Ylla G."/>
        </authorList>
    </citation>
    <scope>NUCLEOTIDE SEQUENCE [LARGE SCALE GENOMIC DNA]</scope>
    <source>
        <strain evidence="21">DAG 2021-001</strain>
        <tissue evidence="21">Whole body minus gut</tissue>
    </source>
</reference>
<dbReference type="GO" id="GO:0061629">
    <property type="term" value="F:RNA polymerase II-specific DNA-binding transcription factor binding"/>
    <property type="evidence" value="ECO:0007669"/>
    <property type="project" value="UniProtKB-ARBA"/>
</dbReference>
<keyword evidence="10" id="KW-0090">Biological rhythms</keyword>
<feature type="compositionally biased region" description="Basic and acidic residues" evidence="19">
    <location>
        <begin position="1549"/>
        <end position="1568"/>
    </location>
</feature>
<feature type="compositionally biased region" description="Basic and acidic residues" evidence="19">
    <location>
        <begin position="1528"/>
        <end position="1537"/>
    </location>
</feature>
<feature type="region of interest" description="Disordered" evidence="19">
    <location>
        <begin position="1515"/>
        <end position="1590"/>
    </location>
</feature>
<evidence type="ECO:0000259" key="20">
    <source>
        <dbReference type="SMART" id="SM00761"/>
    </source>
</evidence>
<dbReference type="SUPFAM" id="SSF47762">
    <property type="entry name" value="PAH2 domain"/>
    <property type="match status" value="3"/>
</dbReference>
<accession>A0AAN9V6G7</accession>
<keyword evidence="12 18" id="KW-0539">Nucleus</keyword>
<dbReference type="FunFam" id="1.20.1160.11:FF:000002">
    <property type="entry name" value="Paired amphipathic helix protein SIN3"/>
    <property type="match status" value="1"/>
</dbReference>
<feature type="region of interest" description="Disordered" evidence="19">
    <location>
        <begin position="1"/>
        <end position="48"/>
    </location>
</feature>
<feature type="compositionally biased region" description="Polar residues" evidence="19">
    <location>
        <begin position="1446"/>
        <end position="1462"/>
    </location>
</feature>
<evidence type="ECO:0000256" key="11">
    <source>
        <dbReference type="ARBA" id="ARBA00023163"/>
    </source>
</evidence>
<feature type="compositionally biased region" description="Basic and acidic residues" evidence="19">
    <location>
        <begin position="1180"/>
        <end position="1197"/>
    </location>
</feature>
<dbReference type="GO" id="GO:0000122">
    <property type="term" value="P:negative regulation of transcription by RNA polymerase II"/>
    <property type="evidence" value="ECO:0007669"/>
    <property type="project" value="TreeGrafter"/>
</dbReference>
<dbReference type="InterPro" id="IPR039774">
    <property type="entry name" value="Sin3-like"/>
</dbReference>
<keyword evidence="11" id="KW-0804">Transcription</keyword>
<evidence type="ECO:0000256" key="1">
    <source>
        <dbReference type="ARBA" id="ARBA00004604"/>
    </source>
</evidence>
<dbReference type="GO" id="GO:0005730">
    <property type="term" value="C:nucleolus"/>
    <property type="evidence" value="ECO:0007669"/>
    <property type="project" value="UniProtKB-SubCell"/>
</dbReference>
<dbReference type="Gene3D" id="1.20.1160.11">
    <property type="entry name" value="Paired amphipathic helix"/>
    <property type="match status" value="3"/>
</dbReference>
<evidence type="ECO:0000313" key="21">
    <source>
        <dbReference type="EMBL" id="KAK7790680.1"/>
    </source>
</evidence>
<organism evidence="21 22">
    <name type="scientific">Gryllus longicercus</name>
    <dbReference type="NCBI Taxonomy" id="2509291"/>
    <lineage>
        <taxon>Eukaryota</taxon>
        <taxon>Metazoa</taxon>
        <taxon>Ecdysozoa</taxon>
        <taxon>Arthropoda</taxon>
        <taxon>Hexapoda</taxon>
        <taxon>Insecta</taxon>
        <taxon>Pterygota</taxon>
        <taxon>Neoptera</taxon>
        <taxon>Polyneoptera</taxon>
        <taxon>Orthoptera</taxon>
        <taxon>Ensifera</taxon>
        <taxon>Gryllidea</taxon>
        <taxon>Grylloidea</taxon>
        <taxon>Gryllidae</taxon>
        <taxon>Gryllinae</taxon>
        <taxon>Gryllus</taxon>
    </lineage>
</organism>
<comment type="subunit">
    <text evidence="14">Interacts with ARID4B, BRMS1L, HCFC1, HDAC1, HDAC2, MXI1, SAP30L, SAP130, SFPQ and TOPORS. Interacts with OGT (via TPRs 1-6); the interaction mediates transcriptional repression in parallel with histone deacetylase. Interacts with BAZ2A, MXD1, MXD3, MXD4, MBD2, DACH1, NCOR1, NR4A2, REST, RLIM, SAP30, SETDB1, SMYD2, and SUDS3. Interacts with PHF12 in a complex composed of HDAC1, PHF12 and SAP30. Interacts with TET1; the interaction recruits SIN3A to gene promoters. The large PER complex involved in the histone deacetylation is composed of at least HDAC1, PER2, SFPQ and SIN3A. Interacts with KLF11. Interacts with PPHLN1. Found in a complex with YY1, GON4L and HDAC1. Interacts (via PAH2) with FOXK1. Interacts with FOXK2. Found in a complex composed of at least SINHCAF, SIN3A, HDAC1, SAP30, RBBP4, OGT and TET1. Interacts with SINHCAF. Interacts with SPHK2.</text>
</comment>
<dbReference type="GO" id="GO:0070822">
    <property type="term" value="C:Sin3-type complex"/>
    <property type="evidence" value="ECO:0007669"/>
    <property type="project" value="TreeGrafter"/>
</dbReference>
<dbReference type="Pfam" id="PF08295">
    <property type="entry name" value="Sin3_corepress"/>
    <property type="match status" value="1"/>
</dbReference>
<keyword evidence="2" id="KW-0678">Repressor</keyword>
<evidence type="ECO:0000256" key="14">
    <source>
        <dbReference type="ARBA" id="ARBA00061761"/>
    </source>
</evidence>
<evidence type="ECO:0000256" key="6">
    <source>
        <dbReference type="ARBA" id="ARBA00022843"/>
    </source>
</evidence>
<dbReference type="FunFam" id="1.20.1160.11:FF:000001">
    <property type="entry name" value="Paired amphipathic helix protein Sin3"/>
    <property type="match status" value="1"/>
</dbReference>
<comment type="subcellular location">
    <subcellularLocation>
        <location evidence="1">Nucleus</location>
        <location evidence="1">Nucleolus</location>
    </subcellularLocation>
</comment>
<keyword evidence="8" id="KW-0805">Transcription regulation</keyword>
<dbReference type="PANTHER" id="PTHR12346">
    <property type="entry name" value="SIN3B-RELATED"/>
    <property type="match status" value="1"/>
</dbReference>
<sequence>MKRRLESEPPPPDSSSAVGVGGAGSGGVPTQSVFSRAPGVAGGPPLSPRVPPQVVQPVVTATVAAGPVGFVPASKPLSVAERVESMPGSVVQAFPPQPTAQTAYATSSSSGSMPTATTAPSVSVKVPGGLQGGAPTSSPLQAVGHHVQPAPPHGLHQTSAHGALRHKQVHGCLTPTGSAAAPAAGLGSAGAAAAQAAGQQQQQQFQRLKVEDALSYLDQVKYKFGNQPQVYNDFLDIMKEFKSQSIDTPGVIHRVSDLFKGHPELIVGFNTFLPPGYKIEVQSNDQGYACQVSVSMPTSTMSATTTLVHTPTGTITHPAAPPTAVPAAVSGPSAAVPPVPQAAVVPAPGNGPAKPNLGGLHGRSSAPAATATYHLTGVSTAAATNAAPAASTPVAGPATHHHTPPGAAAAAAVAAAAAGYAPPPLPAAATPVTAVQTAAAVPGGLPNNTSAAAHHNSHHHHHHHHGAGAGPQAGTGALAESAASSLHPPPPPSQGQPVEFNHAINYVNKIKNRFQGQPDKYKRFLEILHTYQKEQRNLKEGALAPGKQLTEAEVYAQVAKLFENQEDLLAEFGQFLPDATSHQAALGKGPNDHVGLVKKAGVSSSLKPSYNSLSSPGSREIPSLGSSDHHRSSTSTAGGASTADRPGIGGAGSSSLGSSSGSGGVSGSGKPGHAGGQLKRSPSYASTSPGGSGAHHGPPAKKHKMTSLRDVSLAEAGKYGSLSDYAFFDKTRKALKNQEVYENFLRCLVLFNHEIVSRTELVQLVTPFLGKFPELFRWFKDFLNYSDSIMPSTAGHGPAGTSGLSGHHHGGAEPIPNNVARQDRPTGDLAMEIDYTACKRLGASYCALPKSYAQPKCSGRTPLCREVLNDTWVSFPTWSEDSTFVTSRKTQYEEYIYRCEDERFELDVVIETNAATIRVLEAVNKKLSRMSPEEVARFRLDDCLGGSSPTIHQRALRRIYGDKAADIVEGLKKNPVVAVPVVLRRLKAKEEEWREAQKGFNKLWREQNEKYYLKSLDHQGINFKQNDLKALRSKSLFNEIETLYDERHEQAEEGDADSGGVNAGGPHLVLPYKDRSVLDDAANLLIHHVKRQTGIHKEDKQRIKLLLRQFLPDMFSHPRQQLSDDERDDEDEKEEVDLETCTPPGNSTNSGPNTSTASPANPAAGQSSTSGTSSGSSRGRKGDAPVKKEPLDGDVKLGAHSSGSGGDSDPARPMGMGGMAGVHPDETYTLFFGNNNWYLFLRLHQILCERLTRMYERAVQLAADEARYRRGRKESTAIALRLKPKSESLCEIEVEDYYPAFLDMVKNVLDGNMDANAYEDTLREMFGIHAYIAFTLDKVVSYAVRQLQNLVSDETCQECVELFHQESRRGATGGLCVTAHQRQGSELLYQKKAESALSDENCFKIHVYKKDCKVAIELLDTEGEEADPPVDVDKWSTYVEHYANNGVGSTTGTNQGVTSTGDTHARSEEDRGDLSDPDEVESFLESGLCGRRKPVFLPRNVRLWRRRSGSLFHSGGWARSSESLSTDPDVKPEKTDDSGNTATGVKRKDKADKSSSEDDKSPEVERGKGSSKARVNNTNNSSSSGGGSGAASLNDIVTSDSTQCRFNINQYRMVFVVNKENYLYKRQALQRAHQSHPAVSRNLSARFSRWHVSWAREHVSDTQHRTCVDWLMGRGEGVVPNRTRVLSDNDTARPPYRAYNRYSVDRLGQPQQNQSSVSGTSSSGNNDP</sequence>
<evidence type="ECO:0000256" key="5">
    <source>
        <dbReference type="ARBA" id="ARBA00022737"/>
    </source>
</evidence>
<evidence type="ECO:0000256" key="15">
    <source>
        <dbReference type="ARBA" id="ARBA00068512"/>
    </source>
</evidence>
<evidence type="ECO:0000256" key="19">
    <source>
        <dbReference type="SAM" id="MobiDB-lite"/>
    </source>
</evidence>
<dbReference type="PANTHER" id="PTHR12346:SF0">
    <property type="entry name" value="SIN3A, ISOFORM G"/>
    <property type="match status" value="1"/>
</dbReference>
<evidence type="ECO:0000256" key="16">
    <source>
        <dbReference type="ARBA" id="ARBA00075105"/>
    </source>
</evidence>
<evidence type="ECO:0000256" key="8">
    <source>
        <dbReference type="ARBA" id="ARBA00023015"/>
    </source>
</evidence>
<evidence type="ECO:0000256" key="13">
    <source>
        <dbReference type="ARBA" id="ARBA00056268"/>
    </source>
</evidence>
<comment type="function">
    <text evidence="13">Acts as a transcriptional repressor. Corepressor for REST. Interacts with MXI1 to repress MYC responsive genes and antagonize MYC oncogenic activities. Also interacts with MXD1-MAX heterodimers to repress transcription by tethering SIN3A to DNA. Acts cooperatively with OGT to repress transcription in parallel with histone deacetylation. Involved in the control of the circadian rhythms. Required for the transcriptional repression of circadian target genes, such as PER1, mediated by the large PER complex through histone deacetylation. Cooperates with FOXK1 to regulate cell cycle progression probably by repressing cell cycle inhibitor genes expression. Required for cortical neuron differentiation and callosal axon elongation.</text>
</comment>
<evidence type="ECO:0000256" key="9">
    <source>
        <dbReference type="ARBA" id="ARBA00023054"/>
    </source>
</evidence>
<feature type="region of interest" description="Disordered" evidence="19">
    <location>
        <begin position="441"/>
        <end position="498"/>
    </location>
</feature>
<dbReference type="GO" id="GO:0003714">
    <property type="term" value="F:transcription corepressor activity"/>
    <property type="evidence" value="ECO:0007669"/>
    <property type="project" value="InterPro"/>
</dbReference>
<feature type="region of interest" description="Disordered" evidence="19">
    <location>
        <begin position="346"/>
        <end position="365"/>
    </location>
</feature>
<evidence type="ECO:0000256" key="3">
    <source>
        <dbReference type="ARBA" id="ARBA00022499"/>
    </source>
</evidence>
<keyword evidence="5" id="KW-0677">Repeat</keyword>
<evidence type="ECO:0000256" key="2">
    <source>
        <dbReference type="ARBA" id="ARBA00022491"/>
    </source>
</evidence>
<feature type="region of interest" description="Disordered" evidence="19">
    <location>
        <begin position="794"/>
        <end position="823"/>
    </location>
</feature>